<proteinExistence type="predicted"/>
<feature type="transmembrane region" description="Helical" evidence="1">
    <location>
        <begin position="69"/>
        <end position="93"/>
    </location>
</feature>
<feature type="transmembrane region" description="Helical" evidence="1">
    <location>
        <begin position="171"/>
        <end position="189"/>
    </location>
</feature>
<sequence length="190" mass="21264">MAQGRTFGIIDTISTWLMRLVVINILWIGTTLAGLVVFGIGPATTASFIKIRGYLTGEKVSYVEAVRRYFLRSVLFSWILLLVGAILVVDYYFLFRWESSLANVFIGLAFFFTIFYLVVVAYGFIYISEGRTIKEAIKQSVIYFLRKPSMVITGLMSIVIGGFIISQLAVLLLFFSFSLGAVILALTFGK</sequence>
<name>A0A859FG78_9BACI</name>
<feature type="transmembrane region" description="Helical" evidence="1">
    <location>
        <begin position="25"/>
        <end position="49"/>
    </location>
</feature>
<dbReference type="Proteomes" id="UP000318138">
    <property type="component" value="Chromosome"/>
</dbReference>
<dbReference type="RefSeq" id="WP_176010352.1">
    <property type="nucleotide sequence ID" value="NZ_CP041372.2"/>
</dbReference>
<feature type="transmembrane region" description="Helical" evidence="1">
    <location>
        <begin position="148"/>
        <end position="165"/>
    </location>
</feature>
<keyword evidence="1" id="KW-0812">Transmembrane</keyword>
<keyword evidence="1" id="KW-1133">Transmembrane helix</keyword>
<protein>
    <submittedName>
        <fullName evidence="2">DUF624 domain-containing protein</fullName>
    </submittedName>
</protein>
<feature type="transmembrane region" description="Helical" evidence="1">
    <location>
        <begin position="105"/>
        <end position="127"/>
    </location>
</feature>
<dbReference type="InterPro" id="IPR006938">
    <property type="entry name" value="DUF624"/>
</dbReference>
<dbReference type="Pfam" id="PF04854">
    <property type="entry name" value="DUF624"/>
    <property type="match status" value="1"/>
</dbReference>
<evidence type="ECO:0000256" key="1">
    <source>
        <dbReference type="SAM" id="Phobius"/>
    </source>
</evidence>
<dbReference type="EMBL" id="CP041372">
    <property type="protein sequence ID" value="QKS72373.1"/>
    <property type="molecule type" value="Genomic_DNA"/>
</dbReference>
<keyword evidence="1" id="KW-0472">Membrane</keyword>
<dbReference type="KEGG" id="psua:FLK61_37745"/>
<dbReference type="AlphaFoldDB" id="A0A859FG78"/>
<accession>A0A859FG78</accession>
<evidence type="ECO:0000313" key="3">
    <source>
        <dbReference type="Proteomes" id="UP000318138"/>
    </source>
</evidence>
<reference evidence="3" key="1">
    <citation type="submission" date="2019-07" db="EMBL/GenBank/DDBJ databases">
        <title>Bacillus alkalisoli sp. nov. isolated from saline soil.</title>
        <authorList>
            <person name="Sun J.-Q."/>
            <person name="Xu L."/>
        </authorList>
    </citation>
    <scope>NUCLEOTIDE SEQUENCE [LARGE SCALE GENOMIC DNA]</scope>
    <source>
        <strain evidence="3">M4U3P1</strain>
    </source>
</reference>
<gene>
    <name evidence="2" type="ORF">FLK61_37745</name>
</gene>
<evidence type="ECO:0000313" key="2">
    <source>
        <dbReference type="EMBL" id="QKS72373.1"/>
    </source>
</evidence>
<organism evidence="2 3">
    <name type="scientific">Paenalkalicoccus suaedae</name>
    <dbReference type="NCBI Taxonomy" id="2592382"/>
    <lineage>
        <taxon>Bacteria</taxon>
        <taxon>Bacillati</taxon>
        <taxon>Bacillota</taxon>
        <taxon>Bacilli</taxon>
        <taxon>Bacillales</taxon>
        <taxon>Bacillaceae</taxon>
        <taxon>Paenalkalicoccus</taxon>
    </lineage>
</organism>
<keyword evidence="3" id="KW-1185">Reference proteome</keyword>